<keyword evidence="2" id="KW-0808">Transferase</keyword>
<protein>
    <submittedName>
        <fullName evidence="2">Putative reverse transcriptase-rnase h-integrase</fullName>
    </submittedName>
</protein>
<keyword evidence="2" id="KW-0695">RNA-directed DNA polymerase</keyword>
<dbReference type="AlphaFoldDB" id="A0A0W0F5G6"/>
<dbReference type="EMBL" id="LATX01002308">
    <property type="protein sequence ID" value="KTB31568.1"/>
    <property type="molecule type" value="Genomic_DNA"/>
</dbReference>
<sequence length="144" mass="16282">MGFEPNQPPSEAESVNQFKQQMQAGLEEAKAALDKAEQEYTQYYNRCHVPALEFKPGDKVWLDASDIQTDQPSKKLANCNLMFTVVKLTAHTPDPIPGCAPKPPPAPVVIEGEKYYKIETIIDPKYRLQSLLYLCMFDGYRALE</sequence>
<organism evidence="2 3">
    <name type="scientific">Moniliophthora roreri</name>
    <name type="common">Frosty pod rot fungus</name>
    <name type="synonym">Monilia roreri</name>
    <dbReference type="NCBI Taxonomy" id="221103"/>
    <lineage>
        <taxon>Eukaryota</taxon>
        <taxon>Fungi</taxon>
        <taxon>Dikarya</taxon>
        <taxon>Basidiomycota</taxon>
        <taxon>Agaricomycotina</taxon>
        <taxon>Agaricomycetes</taxon>
        <taxon>Agaricomycetidae</taxon>
        <taxon>Agaricales</taxon>
        <taxon>Marasmiineae</taxon>
        <taxon>Marasmiaceae</taxon>
        <taxon>Moniliophthora</taxon>
    </lineage>
</organism>
<dbReference type="Proteomes" id="UP000054988">
    <property type="component" value="Unassembled WGS sequence"/>
</dbReference>
<dbReference type="GO" id="GO:0003964">
    <property type="term" value="F:RNA-directed DNA polymerase activity"/>
    <property type="evidence" value="ECO:0007669"/>
    <property type="project" value="UniProtKB-KW"/>
</dbReference>
<reference evidence="2 3" key="1">
    <citation type="submission" date="2015-12" db="EMBL/GenBank/DDBJ databases">
        <title>Draft genome sequence of Moniliophthora roreri, the causal agent of frosty pod rot of cacao.</title>
        <authorList>
            <person name="Aime M.C."/>
            <person name="Diaz-Valderrama J.R."/>
            <person name="Kijpornyongpan T."/>
            <person name="Phillips-Mora W."/>
        </authorList>
    </citation>
    <scope>NUCLEOTIDE SEQUENCE [LARGE SCALE GENOMIC DNA]</scope>
    <source>
        <strain evidence="2 3">MCA 2952</strain>
    </source>
</reference>
<gene>
    <name evidence="2" type="ORF">WG66_15856</name>
</gene>
<evidence type="ECO:0000313" key="2">
    <source>
        <dbReference type="EMBL" id="KTB31568.1"/>
    </source>
</evidence>
<evidence type="ECO:0000313" key="3">
    <source>
        <dbReference type="Proteomes" id="UP000054988"/>
    </source>
</evidence>
<proteinExistence type="predicted"/>
<comment type="caution">
    <text evidence="2">The sequence shown here is derived from an EMBL/GenBank/DDBJ whole genome shotgun (WGS) entry which is preliminary data.</text>
</comment>
<evidence type="ECO:0000256" key="1">
    <source>
        <dbReference type="SAM" id="MobiDB-lite"/>
    </source>
</evidence>
<feature type="region of interest" description="Disordered" evidence="1">
    <location>
        <begin position="1"/>
        <end position="21"/>
    </location>
</feature>
<accession>A0A0W0F5G6</accession>
<name>A0A0W0F5G6_MONRR</name>
<keyword evidence="2" id="KW-0548">Nucleotidyltransferase</keyword>